<sequence length="34" mass="3869">MRKTNILLMILLLAMAIGWGVIYWLFFAEGVING</sequence>
<dbReference type="AlphaFoldDB" id="A0A098EJU2"/>
<dbReference type="EMBL" id="CCXS01000001">
    <property type="protein sequence ID" value="CEG22563.1"/>
    <property type="molecule type" value="Genomic_DNA"/>
</dbReference>
<keyword evidence="1" id="KW-1133">Transmembrane helix</keyword>
<evidence type="ECO:0000256" key="1">
    <source>
        <dbReference type="SAM" id="Phobius"/>
    </source>
</evidence>
<protein>
    <submittedName>
        <fullName evidence="2">Uncharacterized protein</fullName>
    </submittedName>
</protein>
<reference evidence="2 3" key="1">
    <citation type="submission" date="2014-09" db="EMBL/GenBank/DDBJ databases">
        <authorList>
            <person name="Urmite Genomes Urmite Genomes"/>
        </authorList>
    </citation>
    <scope>NUCLEOTIDE SEQUENCE [LARGE SCALE GENOMIC DNA]</scope>
    <source>
        <strain evidence="2 3">ES2</strain>
    </source>
</reference>
<keyword evidence="3" id="KW-1185">Reference proteome</keyword>
<dbReference type="STRING" id="1499687.BN1080_01492"/>
<gene>
    <name evidence="2" type="ORF">BN1080_01492</name>
</gene>
<keyword evidence="1" id="KW-0472">Membrane</keyword>
<accession>A0A098EJU2</accession>
<feature type="transmembrane region" description="Helical" evidence="1">
    <location>
        <begin position="7"/>
        <end position="26"/>
    </location>
</feature>
<proteinExistence type="predicted"/>
<keyword evidence="1" id="KW-0812">Transmembrane</keyword>
<evidence type="ECO:0000313" key="2">
    <source>
        <dbReference type="EMBL" id="CEG22563.1"/>
    </source>
</evidence>
<name>A0A098EJU2_9BACL</name>
<evidence type="ECO:0000313" key="3">
    <source>
        <dbReference type="Proteomes" id="UP000043699"/>
    </source>
</evidence>
<organism evidence="2 3">
    <name type="scientific">Planococcus massiliensis</name>
    <dbReference type="NCBI Taxonomy" id="1499687"/>
    <lineage>
        <taxon>Bacteria</taxon>
        <taxon>Bacillati</taxon>
        <taxon>Bacillota</taxon>
        <taxon>Bacilli</taxon>
        <taxon>Bacillales</taxon>
        <taxon>Caryophanaceae</taxon>
        <taxon>Planococcus</taxon>
    </lineage>
</organism>
<dbReference type="Proteomes" id="UP000043699">
    <property type="component" value="Unassembled WGS sequence"/>
</dbReference>